<feature type="domain" description="DUF2264" evidence="1">
    <location>
        <begin position="49"/>
        <end position="406"/>
    </location>
</feature>
<dbReference type="EMBL" id="QGGO01000002">
    <property type="protein sequence ID" value="PWK28776.1"/>
    <property type="molecule type" value="Genomic_DNA"/>
</dbReference>
<proteinExistence type="predicted"/>
<dbReference type="PANTHER" id="PTHR35339:SF3">
    <property type="entry name" value="DUF2264 DOMAIN-CONTAINING PROTEIN"/>
    <property type="match status" value="1"/>
</dbReference>
<dbReference type="Pfam" id="PF10022">
    <property type="entry name" value="DUF2264"/>
    <property type="match status" value="1"/>
</dbReference>
<name>A0A316EZP8_9BACT</name>
<sequence>MDLVHNTFYTETQLSIMFRRNFLKGIGLTSILPFSVEAKKEVSVAQTPREFWVEYLQKLAEPLLTNLAKDQLKANMPNEGTKIGVESHAFCNTLEGFGRLIVGISPWLQSDAGSEKEKILREKYLKLTIQGLANATNPQAKDYMPWSTPSQPLVDAAFLALGLMRCPKIWEMADAQLRKNVVASFQLTRNIKPYFSNWLLFSGMIEAFFLNIGEDYDKMRLDFAIRQHEQWYKGDGTFGDGPDFHWDYYNSFVIQPFLYEILRVAVPKHSEYNNFKQKADKIYGRYAIIQERMINPDGSFTAYGRSLGYRAGCFHHLANVSLHQSLPTELSPAQVREALTAVIRKTTEHKDTFDKNGWLRPGLYGFQPSILENYVVTGSSYLCSSVLLPLGLPETDAFWASPAQAWTSQKIWQGAEVSADHALSL</sequence>
<dbReference type="InterPro" id="IPR049349">
    <property type="entry name" value="DUF2264_N"/>
</dbReference>
<dbReference type="PANTHER" id="PTHR35339">
    <property type="entry name" value="LINALOOL DEHYDRATASE_ISOMERASE DOMAIN-CONTAINING PROTEIN"/>
    <property type="match status" value="1"/>
</dbReference>
<dbReference type="Proteomes" id="UP000245489">
    <property type="component" value="Unassembled WGS sequence"/>
</dbReference>
<dbReference type="InterPro" id="IPR016624">
    <property type="entry name" value="UCP014753"/>
</dbReference>
<comment type="caution">
    <text evidence="2">The sequence shown here is derived from an EMBL/GenBank/DDBJ whole genome shotgun (WGS) entry which is preliminary data.</text>
</comment>
<evidence type="ECO:0000259" key="1">
    <source>
        <dbReference type="Pfam" id="PF10022"/>
    </source>
</evidence>
<reference evidence="2 3" key="1">
    <citation type="submission" date="2018-05" db="EMBL/GenBank/DDBJ databases">
        <title>Genomic Encyclopedia of Archaeal and Bacterial Type Strains, Phase II (KMG-II): from individual species to whole genera.</title>
        <authorList>
            <person name="Goeker M."/>
        </authorList>
    </citation>
    <scope>NUCLEOTIDE SEQUENCE [LARGE SCALE GENOMIC DNA]</scope>
    <source>
        <strain evidence="2 3">DSM 22214</strain>
    </source>
</reference>
<accession>A0A316EZP8</accession>
<organism evidence="2 3">
    <name type="scientific">Arcicella aurantiaca</name>
    <dbReference type="NCBI Taxonomy" id="591202"/>
    <lineage>
        <taxon>Bacteria</taxon>
        <taxon>Pseudomonadati</taxon>
        <taxon>Bacteroidota</taxon>
        <taxon>Cytophagia</taxon>
        <taxon>Cytophagales</taxon>
        <taxon>Flectobacillaceae</taxon>
        <taxon>Arcicella</taxon>
    </lineage>
</organism>
<protein>
    <recommendedName>
        <fullName evidence="1">DUF2264 domain-containing protein</fullName>
    </recommendedName>
</protein>
<evidence type="ECO:0000313" key="3">
    <source>
        <dbReference type="Proteomes" id="UP000245489"/>
    </source>
</evidence>
<keyword evidence="3" id="KW-1185">Reference proteome</keyword>
<gene>
    <name evidence="2" type="ORF">LV89_00328</name>
</gene>
<evidence type="ECO:0000313" key="2">
    <source>
        <dbReference type="EMBL" id="PWK28776.1"/>
    </source>
</evidence>
<dbReference type="PIRSF" id="PIRSF014753">
    <property type="entry name" value="UCP014753"/>
    <property type="match status" value="1"/>
</dbReference>
<dbReference type="AlphaFoldDB" id="A0A316EZP8"/>